<evidence type="ECO:0000259" key="6">
    <source>
        <dbReference type="Pfam" id="PF09864"/>
    </source>
</evidence>
<organism evidence="7 8">
    <name type="scientific">Nitratireductor aquibiodomus</name>
    <dbReference type="NCBI Taxonomy" id="204799"/>
    <lineage>
        <taxon>Bacteria</taxon>
        <taxon>Pseudomonadati</taxon>
        <taxon>Pseudomonadota</taxon>
        <taxon>Alphaproteobacteria</taxon>
        <taxon>Hyphomicrobiales</taxon>
        <taxon>Phyllobacteriaceae</taxon>
        <taxon>Nitratireductor</taxon>
    </lineage>
</organism>
<dbReference type="EMBL" id="FNSL01000001">
    <property type="protein sequence ID" value="SEB62472.1"/>
    <property type="molecule type" value="Genomic_DNA"/>
</dbReference>
<keyword evidence="4" id="KW-0449">Lipoprotein</keyword>
<proteinExistence type="predicted"/>
<evidence type="ECO:0000256" key="3">
    <source>
        <dbReference type="ARBA" id="ARBA00023139"/>
    </source>
</evidence>
<evidence type="ECO:0000313" key="8">
    <source>
        <dbReference type="Proteomes" id="UP000199064"/>
    </source>
</evidence>
<sequence length="116" mass="12087">MRRSVLALTSLFLAASPAFAATVEIELPDVESVDTSAVTYACPDGEIEATYYNAGDASLAVVMIDGSPVVMSNVLAAAGAKYAGGPYIWWTKGDAADLYDLMKGEDAKPVSCTAKD</sequence>
<dbReference type="AlphaFoldDB" id="A0A1H4KX02"/>
<evidence type="ECO:0000256" key="5">
    <source>
        <dbReference type="SAM" id="SignalP"/>
    </source>
</evidence>
<dbReference type="RefSeq" id="WP_090329007.1">
    <property type="nucleotide sequence ID" value="NZ_FNSL01000001.1"/>
</dbReference>
<keyword evidence="3" id="KW-0564">Palmitate</keyword>
<evidence type="ECO:0000313" key="7">
    <source>
        <dbReference type="EMBL" id="SEB62472.1"/>
    </source>
</evidence>
<accession>A0A1H4KX02</accession>
<evidence type="ECO:0000256" key="2">
    <source>
        <dbReference type="ARBA" id="ARBA00023136"/>
    </source>
</evidence>
<feature type="signal peptide" evidence="5">
    <location>
        <begin position="1"/>
        <end position="20"/>
    </location>
</feature>
<gene>
    <name evidence="7" type="ORF">SAMN05216452_2494</name>
</gene>
<feature type="domain" description="C-type lysozyme inhibitor" evidence="6">
    <location>
        <begin position="40"/>
        <end position="104"/>
    </location>
</feature>
<feature type="chain" id="PRO_5011558858" evidence="5">
    <location>
        <begin position="21"/>
        <end position="116"/>
    </location>
</feature>
<keyword evidence="1 5" id="KW-0732">Signal</keyword>
<name>A0A1H4KX02_9HYPH</name>
<dbReference type="InterPro" id="IPR036328">
    <property type="entry name" value="MliC_sf"/>
</dbReference>
<reference evidence="8" key="1">
    <citation type="submission" date="2016-10" db="EMBL/GenBank/DDBJ databases">
        <authorList>
            <person name="Varghese N."/>
            <person name="Submissions S."/>
        </authorList>
    </citation>
    <scope>NUCLEOTIDE SEQUENCE [LARGE SCALE GENOMIC DNA]</scope>
    <source>
        <strain evidence="8">ES.061</strain>
    </source>
</reference>
<protein>
    <submittedName>
        <fullName evidence="7">Membrane-bound inhibitor of C-type lysozyme</fullName>
    </submittedName>
</protein>
<keyword evidence="8" id="KW-1185">Reference proteome</keyword>
<evidence type="ECO:0000256" key="4">
    <source>
        <dbReference type="ARBA" id="ARBA00023288"/>
    </source>
</evidence>
<dbReference type="Pfam" id="PF09864">
    <property type="entry name" value="MliC"/>
    <property type="match status" value="1"/>
</dbReference>
<dbReference type="Proteomes" id="UP000199064">
    <property type="component" value="Unassembled WGS sequence"/>
</dbReference>
<dbReference type="InterPro" id="IPR018660">
    <property type="entry name" value="MliC"/>
</dbReference>
<evidence type="ECO:0000256" key="1">
    <source>
        <dbReference type="ARBA" id="ARBA00022729"/>
    </source>
</evidence>
<keyword evidence="2" id="KW-0472">Membrane</keyword>
<dbReference type="Gene3D" id="2.40.128.200">
    <property type="match status" value="1"/>
</dbReference>
<dbReference type="SUPFAM" id="SSF141488">
    <property type="entry name" value="YdhA-like"/>
    <property type="match status" value="1"/>
</dbReference>